<name>A0ABC8YQD7_9POAL</name>
<evidence type="ECO:0000313" key="2">
    <source>
        <dbReference type="EMBL" id="CAL4948014.1"/>
    </source>
</evidence>
<dbReference type="AlphaFoldDB" id="A0ABC8YQD7"/>
<protein>
    <submittedName>
        <fullName evidence="2">Uncharacterized protein</fullName>
    </submittedName>
</protein>
<evidence type="ECO:0000256" key="1">
    <source>
        <dbReference type="SAM" id="MobiDB-lite"/>
    </source>
</evidence>
<gene>
    <name evidence="2" type="ORF">URODEC1_LOCUS37135</name>
</gene>
<feature type="region of interest" description="Disordered" evidence="1">
    <location>
        <begin position="219"/>
        <end position="293"/>
    </location>
</feature>
<dbReference type="InterPro" id="IPR055290">
    <property type="entry name" value="At3g26010-like"/>
</dbReference>
<dbReference type="EMBL" id="OZ075127">
    <property type="protein sequence ID" value="CAL4948014.1"/>
    <property type="molecule type" value="Genomic_DNA"/>
</dbReference>
<dbReference type="PANTHER" id="PTHR35546:SF83">
    <property type="entry name" value="EXPRESSED PROTEIN"/>
    <property type="match status" value="1"/>
</dbReference>
<accession>A0ABC8YQD7</accession>
<feature type="compositionally biased region" description="Basic residues" evidence="1">
    <location>
        <begin position="237"/>
        <end position="256"/>
    </location>
</feature>
<evidence type="ECO:0000313" key="3">
    <source>
        <dbReference type="Proteomes" id="UP001497457"/>
    </source>
</evidence>
<organism evidence="2 3">
    <name type="scientific">Urochloa decumbens</name>
    <dbReference type="NCBI Taxonomy" id="240449"/>
    <lineage>
        <taxon>Eukaryota</taxon>
        <taxon>Viridiplantae</taxon>
        <taxon>Streptophyta</taxon>
        <taxon>Embryophyta</taxon>
        <taxon>Tracheophyta</taxon>
        <taxon>Spermatophyta</taxon>
        <taxon>Magnoliopsida</taxon>
        <taxon>Liliopsida</taxon>
        <taxon>Poales</taxon>
        <taxon>Poaceae</taxon>
        <taxon>PACMAD clade</taxon>
        <taxon>Panicoideae</taxon>
        <taxon>Panicodae</taxon>
        <taxon>Paniceae</taxon>
        <taxon>Melinidinae</taxon>
        <taxon>Urochloa</taxon>
    </lineage>
</organism>
<keyword evidence="3" id="KW-1185">Reference proteome</keyword>
<sequence length="513" mass="55378">MDLLCDAFVAEQILPRLPFKYVLRFGATSRRHNAIVLSAEFHARYWQRARSGVFLQAFGLGAADPVPVPRFLTGTSASGSSVPGADLAFMPAATAREEAYLHRLGAPPGPSLVVVHSAAGLLLCSRGRVHPAHYYVCNPVTWQWAALPELPCPSSQPQYGVLTVDAHALPGGALQRTEPLAEAGVQGRRAAPGPPGVLLRHGPVGGEAALVPALRRGGSLPAAYASPDRPRLLDPGRRRRPCRRVRRREARRRHGLPPKADVVSRGSFEPRIPPPLPTGGAPDPAAGASLGSGGLRRLCRRPSPARMDPGSPTTFGVYLLDLPPGGHPFHRAVGRRRDGTLLYAHLGFGSASSELQVWHMRLRDGGKGAWELAHQISVKELLRRNPHVGAAVLQMQHSRGSEVSARRDDGLFSPLGFHPTRHDVVFLAVPWAVAAYSMELGTVNLECTLDDGYLLGPYDLFQYEHPPCPVQIPAIKSSDIPESLRAPLPSPELLLLDEVATCSCALLPRRRSQ</sequence>
<feature type="compositionally biased region" description="Low complexity" evidence="1">
    <location>
        <begin position="278"/>
        <end position="289"/>
    </location>
</feature>
<dbReference type="Proteomes" id="UP001497457">
    <property type="component" value="Chromosome 17b"/>
</dbReference>
<proteinExistence type="predicted"/>
<dbReference type="PANTHER" id="PTHR35546">
    <property type="entry name" value="F-BOX PROTEIN INTERACTION DOMAIN PROTEIN-RELATED"/>
    <property type="match status" value="1"/>
</dbReference>
<reference evidence="2" key="1">
    <citation type="submission" date="2024-10" db="EMBL/GenBank/DDBJ databases">
        <authorList>
            <person name="Ryan C."/>
        </authorList>
    </citation>
    <scope>NUCLEOTIDE SEQUENCE [LARGE SCALE GENOMIC DNA]</scope>
</reference>